<name>A0A0D5NQL4_9BACL</name>
<dbReference type="InterPro" id="IPR005149">
    <property type="entry name" value="Tscrpt_reg_PadR_N"/>
</dbReference>
<dbReference type="InterPro" id="IPR036388">
    <property type="entry name" value="WH-like_DNA-bd_sf"/>
</dbReference>
<evidence type="ECO:0000259" key="1">
    <source>
        <dbReference type="Pfam" id="PF03551"/>
    </source>
</evidence>
<organism evidence="2 3">
    <name type="scientific">Paenibacillus beijingensis</name>
    <dbReference type="NCBI Taxonomy" id="1126833"/>
    <lineage>
        <taxon>Bacteria</taxon>
        <taxon>Bacillati</taxon>
        <taxon>Bacillota</taxon>
        <taxon>Bacilli</taxon>
        <taxon>Bacillales</taxon>
        <taxon>Paenibacillaceae</taxon>
        <taxon>Paenibacillus</taxon>
    </lineage>
</organism>
<protein>
    <submittedName>
        <fullName evidence="2">PadR family transcriptional regulator</fullName>
    </submittedName>
</protein>
<dbReference type="Gene3D" id="1.10.10.10">
    <property type="entry name" value="Winged helix-like DNA-binding domain superfamily/Winged helix DNA-binding domain"/>
    <property type="match status" value="1"/>
</dbReference>
<reference evidence="3" key="2">
    <citation type="submission" date="2015-03" db="EMBL/GenBank/DDBJ databases">
        <title>Genome sequence of Paenibacillus beijingensis strain DSM 24997T.</title>
        <authorList>
            <person name="Kwak Y."/>
            <person name="Shin J.-H."/>
        </authorList>
    </citation>
    <scope>NUCLEOTIDE SEQUENCE [LARGE SCALE GENOMIC DNA]</scope>
    <source>
        <strain evidence="3">DSM 24997</strain>
    </source>
</reference>
<accession>A0A0D5NQL4</accession>
<dbReference type="AlphaFoldDB" id="A0A0D5NQL4"/>
<dbReference type="InterPro" id="IPR036390">
    <property type="entry name" value="WH_DNA-bd_sf"/>
</dbReference>
<dbReference type="PANTHER" id="PTHR43252">
    <property type="entry name" value="TRANSCRIPTIONAL REGULATOR YQJI"/>
    <property type="match status" value="1"/>
</dbReference>
<evidence type="ECO:0000313" key="2">
    <source>
        <dbReference type="EMBL" id="AJY77561.1"/>
    </source>
</evidence>
<proteinExistence type="predicted"/>
<feature type="domain" description="Transcription regulator PadR N-terminal" evidence="1">
    <location>
        <begin position="5"/>
        <end position="80"/>
    </location>
</feature>
<dbReference type="OrthoDB" id="9808762at2"/>
<keyword evidence="3" id="KW-1185">Reference proteome</keyword>
<sequence>MKLIVLGMLHERDMHPYEISLVMKDRNMTHYTKLQIGSLYYAIDQMAKDGEIEVVEVIRSKNRPDKTVYRITDQGRAMFQQLLLGKFKEIEPIYHPMYGALSFAKYGDAEELAAILEQRIYEMRHQVNFYYTLYEDHRGTVPLGGLHLMIGLYEHAKTELNWLQRLHADVKNNRLGELGSLDLGEEE</sequence>
<gene>
    <name evidence="2" type="ORF">VN24_06805</name>
</gene>
<dbReference type="PANTHER" id="PTHR43252:SF7">
    <property type="entry name" value="TRANSCRIPTIONAL REGULATOR YQJI"/>
    <property type="match status" value="1"/>
</dbReference>
<dbReference type="STRING" id="1126833.VN24_06805"/>
<dbReference type="SUPFAM" id="SSF46785">
    <property type="entry name" value="Winged helix' DNA-binding domain"/>
    <property type="match status" value="1"/>
</dbReference>
<dbReference type="Proteomes" id="UP000032633">
    <property type="component" value="Chromosome"/>
</dbReference>
<evidence type="ECO:0000313" key="3">
    <source>
        <dbReference type="Proteomes" id="UP000032633"/>
    </source>
</evidence>
<reference evidence="2 3" key="1">
    <citation type="journal article" date="2015" name="J. Biotechnol.">
        <title>Complete genome sequence of Paenibacillus beijingensis 7188(T) (=DSM 24997(T)), a novel rhizobacterium from jujube garden soil.</title>
        <authorList>
            <person name="Kwak Y."/>
            <person name="Shin J.H."/>
        </authorList>
    </citation>
    <scope>NUCLEOTIDE SEQUENCE [LARGE SCALE GENOMIC DNA]</scope>
    <source>
        <strain evidence="2 3">DSM 24997</strain>
    </source>
</reference>
<dbReference type="PATRIC" id="fig|1126833.4.peg.1487"/>
<dbReference type="KEGG" id="pbj:VN24_06805"/>
<dbReference type="HOGENOM" id="CLU_089258_4_2_9"/>
<dbReference type="Pfam" id="PF03551">
    <property type="entry name" value="PadR"/>
    <property type="match status" value="1"/>
</dbReference>
<dbReference type="EMBL" id="CP011058">
    <property type="protein sequence ID" value="AJY77561.1"/>
    <property type="molecule type" value="Genomic_DNA"/>
</dbReference>